<dbReference type="RefSeq" id="WP_169455496.1">
    <property type="nucleotide sequence ID" value="NZ_CP051774.1"/>
</dbReference>
<name>A0A858RIP2_9BACT</name>
<evidence type="ECO:0000256" key="1">
    <source>
        <dbReference type="SAM" id="SignalP"/>
    </source>
</evidence>
<accession>A0A858RIP2</accession>
<reference evidence="2 3" key="1">
    <citation type="submission" date="2020-04" db="EMBL/GenBank/DDBJ databases">
        <title>Luteolibacter sp. G-1-1-1 isolated from soil.</title>
        <authorList>
            <person name="Dahal R.H."/>
        </authorList>
    </citation>
    <scope>NUCLEOTIDE SEQUENCE [LARGE SCALE GENOMIC DNA]</scope>
    <source>
        <strain evidence="2 3">G-1-1-1</strain>
    </source>
</reference>
<dbReference type="EMBL" id="CP051774">
    <property type="protein sequence ID" value="QJE97096.1"/>
    <property type="molecule type" value="Genomic_DNA"/>
</dbReference>
<feature type="chain" id="PRO_5032636367" description="Outer membrane protein beta-barrel domain-containing protein" evidence="1">
    <location>
        <begin position="21"/>
        <end position="248"/>
    </location>
</feature>
<keyword evidence="3" id="KW-1185">Reference proteome</keyword>
<feature type="signal peptide" evidence="1">
    <location>
        <begin position="1"/>
        <end position="20"/>
    </location>
</feature>
<proteinExistence type="predicted"/>
<sequence length="248" mass="26654">MKSSLLRLASISILSPVLHAATISDDWEFTTALYAPLMGLEGDVGVAGLAPAKVDMSFSDILDDLDAGLSGSFEARKGPWSITADAIWLKMSASQQGPASSYIRLSQDQVTASLSAAYEIYGSESSSLDLAAGVMLNSIDADLDLFTPRLPVQARSGSGSQEWLDPFLALRFRQEIGACWTFFANGAYGGFEVSSDEYWQAVVGLGYRLSESTTLALAYRVISVDYHQGGFVYDTETSGPNIGLIIRF</sequence>
<dbReference type="Proteomes" id="UP000501812">
    <property type="component" value="Chromosome"/>
</dbReference>
<dbReference type="InterPro" id="IPR011250">
    <property type="entry name" value="OMP/PagP_B-barrel"/>
</dbReference>
<evidence type="ECO:0000313" key="3">
    <source>
        <dbReference type="Proteomes" id="UP000501812"/>
    </source>
</evidence>
<protein>
    <recommendedName>
        <fullName evidence="4">Outer membrane protein beta-barrel domain-containing protein</fullName>
    </recommendedName>
</protein>
<keyword evidence="1" id="KW-0732">Signal</keyword>
<dbReference type="KEGG" id="luo:HHL09_15310"/>
<dbReference type="SUPFAM" id="SSF56925">
    <property type="entry name" value="OMPA-like"/>
    <property type="match status" value="1"/>
</dbReference>
<dbReference type="AlphaFoldDB" id="A0A858RIP2"/>
<gene>
    <name evidence="2" type="ORF">HHL09_15310</name>
</gene>
<evidence type="ECO:0000313" key="2">
    <source>
        <dbReference type="EMBL" id="QJE97096.1"/>
    </source>
</evidence>
<organism evidence="2 3">
    <name type="scientific">Luteolibacter luteus</name>
    <dbReference type="NCBI Taxonomy" id="2728835"/>
    <lineage>
        <taxon>Bacteria</taxon>
        <taxon>Pseudomonadati</taxon>
        <taxon>Verrucomicrobiota</taxon>
        <taxon>Verrucomicrobiia</taxon>
        <taxon>Verrucomicrobiales</taxon>
        <taxon>Verrucomicrobiaceae</taxon>
        <taxon>Luteolibacter</taxon>
    </lineage>
</organism>
<evidence type="ECO:0008006" key="4">
    <source>
        <dbReference type="Google" id="ProtNLM"/>
    </source>
</evidence>